<dbReference type="GO" id="GO:0004640">
    <property type="term" value="F:phosphoribosylanthranilate isomerase activity"/>
    <property type="evidence" value="ECO:0007669"/>
    <property type="project" value="UniProtKB-UniRule"/>
</dbReference>
<sequence length="207" mass="22445">MKVKICGITDLPTAIYAASIGADALGFVFANSKRKITPEAAKAIIEELPNNVMKIGVFVNESKQAIDQIAEFAGLSAIQLHGDETPAFCKQFSLPVIKAKSIETMDDLFTIRAYPCEYILFDSPKGAFRGGNGKTFDWNVVNHFSAPEKKVILAGGLNAENVQDAIGKINPYMVDVSSGVESDGKKDLQKIKQFISKAKTINSEGIR</sequence>
<evidence type="ECO:0000313" key="12">
    <source>
        <dbReference type="EMBL" id="MCU9612027.1"/>
    </source>
</evidence>
<dbReference type="NCBIfam" id="NF002297">
    <property type="entry name" value="PRK01222.1-3"/>
    <property type="match status" value="1"/>
</dbReference>
<keyword evidence="9 10" id="KW-0413">Isomerase</keyword>
<evidence type="ECO:0000256" key="8">
    <source>
        <dbReference type="ARBA" id="ARBA00023141"/>
    </source>
</evidence>
<dbReference type="FunFam" id="3.20.20.70:FF:000075">
    <property type="entry name" value="Tryptophan biosynthesis protein TRP1"/>
    <property type="match status" value="1"/>
</dbReference>
<proteinExistence type="inferred from homology"/>
<dbReference type="InterPro" id="IPR001240">
    <property type="entry name" value="PRAI_dom"/>
</dbReference>
<keyword evidence="8 10" id="KW-0057">Aromatic amino acid biosynthesis</keyword>
<dbReference type="EMBL" id="JAOUSF010000001">
    <property type="protein sequence ID" value="MCU9612027.1"/>
    <property type="molecule type" value="Genomic_DNA"/>
</dbReference>
<evidence type="ECO:0000256" key="10">
    <source>
        <dbReference type="HAMAP-Rule" id="MF_00135"/>
    </source>
</evidence>
<keyword evidence="13" id="KW-1185">Reference proteome</keyword>
<dbReference type="NCBIfam" id="NF002298">
    <property type="entry name" value="PRK01222.1-4"/>
    <property type="match status" value="1"/>
</dbReference>
<keyword evidence="6 10" id="KW-0028">Amino-acid biosynthesis</keyword>
<evidence type="ECO:0000256" key="7">
    <source>
        <dbReference type="ARBA" id="ARBA00022822"/>
    </source>
</evidence>
<dbReference type="HAMAP" id="MF_00135">
    <property type="entry name" value="PRAI"/>
    <property type="match status" value="1"/>
</dbReference>
<comment type="pathway">
    <text evidence="2 10">Amino-acid biosynthesis; L-tryptophan biosynthesis; L-tryptophan from chorismate: step 3/5.</text>
</comment>
<dbReference type="Gene3D" id="3.20.20.70">
    <property type="entry name" value="Aldolase class I"/>
    <property type="match status" value="1"/>
</dbReference>
<evidence type="ECO:0000256" key="9">
    <source>
        <dbReference type="ARBA" id="ARBA00023235"/>
    </source>
</evidence>
<dbReference type="CDD" id="cd00405">
    <property type="entry name" value="PRAI"/>
    <property type="match status" value="1"/>
</dbReference>
<evidence type="ECO:0000256" key="2">
    <source>
        <dbReference type="ARBA" id="ARBA00004664"/>
    </source>
</evidence>
<reference evidence="12" key="1">
    <citation type="submission" date="2022-10" db="EMBL/GenBank/DDBJ databases">
        <title>Description of Fervidibacillus gen. nov. in the family Fervidibacillaceae fam. nov. with two species, Fervidibacillus albus sp. nov., and Fervidibacillus halotolerans sp. nov., isolated from tidal flat sediments.</title>
        <authorList>
            <person name="Kwon K.K."/>
            <person name="Yang S.-H."/>
        </authorList>
    </citation>
    <scope>NUCLEOTIDE SEQUENCE</scope>
    <source>
        <strain evidence="12">JCM 19140</strain>
    </source>
</reference>
<dbReference type="InterPro" id="IPR013785">
    <property type="entry name" value="Aldolase_TIM"/>
</dbReference>
<dbReference type="InterPro" id="IPR011060">
    <property type="entry name" value="RibuloseP-bd_barrel"/>
</dbReference>
<dbReference type="SUPFAM" id="SSF51366">
    <property type="entry name" value="Ribulose-phoshate binding barrel"/>
    <property type="match status" value="1"/>
</dbReference>
<gene>
    <name evidence="10" type="primary">trpF</name>
    <name evidence="12" type="ORF">OEV98_00455</name>
</gene>
<feature type="domain" description="N-(5'phosphoribosyl) anthranilate isomerase (PRAI)" evidence="11">
    <location>
        <begin position="3"/>
        <end position="196"/>
    </location>
</feature>
<organism evidence="12 13">
    <name type="scientific">Perspicuibacillus lycopersici</name>
    <dbReference type="NCBI Taxonomy" id="1325689"/>
    <lineage>
        <taxon>Bacteria</taxon>
        <taxon>Bacillati</taxon>
        <taxon>Bacillota</taxon>
        <taxon>Bacilli</taxon>
        <taxon>Bacillales</taxon>
        <taxon>Bacillaceae</taxon>
        <taxon>Perspicuibacillus</taxon>
    </lineage>
</organism>
<keyword evidence="7 10" id="KW-0822">Tryptophan biosynthesis</keyword>
<name>A0AAE3LLR6_9BACI</name>
<dbReference type="EC" id="5.3.1.24" evidence="4 10"/>
<dbReference type="AlphaFoldDB" id="A0AAE3LLR6"/>
<dbReference type="PANTHER" id="PTHR42894:SF1">
    <property type="entry name" value="N-(5'-PHOSPHORIBOSYL)ANTHRANILATE ISOMERASE"/>
    <property type="match status" value="1"/>
</dbReference>
<dbReference type="Proteomes" id="UP001209318">
    <property type="component" value="Unassembled WGS sequence"/>
</dbReference>
<protein>
    <recommendedName>
        <fullName evidence="5 10">N-(5'-phosphoribosyl)anthranilate isomerase</fullName>
        <shortName evidence="10">PRAI</shortName>
        <ecNumber evidence="4 10">5.3.1.24</ecNumber>
    </recommendedName>
</protein>
<evidence type="ECO:0000256" key="3">
    <source>
        <dbReference type="ARBA" id="ARBA00007571"/>
    </source>
</evidence>
<dbReference type="RefSeq" id="WP_263071161.1">
    <property type="nucleotide sequence ID" value="NZ_JAOUSF010000001.1"/>
</dbReference>
<dbReference type="PANTHER" id="PTHR42894">
    <property type="entry name" value="N-(5'-PHOSPHORIBOSYL)ANTHRANILATE ISOMERASE"/>
    <property type="match status" value="1"/>
</dbReference>
<comment type="similarity">
    <text evidence="3 10">Belongs to the TrpF family.</text>
</comment>
<comment type="caution">
    <text evidence="12">The sequence shown here is derived from an EMBL/GenBank/DDBJ whole genome shotgun (WGS) entry which is preliminary data.</text>
</comment>
<accession>A0AAE3LLR6</accession>
<dbReference type="InterPro" id="IPR044643">
    <property type="entry name" value="TrpF_fam"/>
</dbReference>
<dbReference type="GO" id="GO:0000162">
    <property type="term" value="P:L-tryptophan biosynthetic process"/>
    <property type="evidence" value="ECO:0007669"/>
    <property type="project" value="UniProtKB-UniRule"/>
</dbReference>
<evidence type="ECO:0000256" key="1">
    <source>
        <dbReference type="ARBA" id="ARBA00001164"/>
    </source>
</evidence>
<evidence type="ECO:0000256" key="5">
    <source>
        <dbReference type="ARBA" id="ARBA00022272"/>
    </source>
</evidence>
<comment type="catalytic activity">
    <reaction evidence="1 10">
        <text>N-(5-phospho-beta-D-ribosyl)anthranilate = 1-(2-carboxyphenylamino)-1-deoxy-D-ribulose 5-phosphate</text>
        <dbReference type="Rhea" id="RHEA:21540"/>
        <dbReference type="ChEBI" id="CHEBI:18277"/>
        <dbReference type="ChEBI" id="CHEBI:58613"/>
        <dbReference type="EC" id="5.3.1.24"/>
    </reaction>
</comment>
<evidence type="ECO:0000256" key="4">
    <source>
        <dbReference type="ARBA" id="ARBA00012572"/>
    </source>
</evidence>
<dbReference type="Pfam" id="PF00697">
    <property type="entry name" value="PRAI"/>
    <property type="match status" value="1"/>
</dbReference>
<evidence type="ECO:0000256" key="6">
    <source>
        <dbReference type="ARBA" id="ARBA00022605"/>
    </source>
</evidence>
<evidence type="ECO:0000313" key="13">
    <source>
        <dbReference type="Proteomes" id="UP001209318"/>
    </source>
</evidence>
<evidence type="ECO:0000259" key="11">
    <source>
        <dbReference type="Pfam" id="PF00697"/>
    </source>
</evidence>